<evidence type="ECO:0000256" key="1">
    <source>
        <dbReference type="SAM" id="MobiDB-lite"/>
    </source>
</evidence>
<organism evidence="3 4">
    <name type="scientific">Rubroshorea leprosula</name>
    <dbReference type="NCBI Taxonomy" id="152421"/>
    <lineage>
        <taxon>Eukaryota</taxon>
        <taxon>Viridiplantae</taxon>
        <taxon>Streptophyta</taxon>
        <taxon>Embryophyta</taxon>
        <taxon>Tracheophyta</taxon>
        <taxon>Spermatophyta</taxon>
        <taxon>Magnoliopsida</taxon>
        <taxon>eudicotyledons</taxon>
        <taxon>Gunneridae</taxon>
        <taxon>Pentapetalae</taxon>
        <taxon>rosids</taxon>
        <taxon>malvids</taxon>
        <taxon>Malvales</taxon>
        <taxon>Dipterocarpaceae</taxon>
        <taxon>Rubroshorea</taxon>
    </lineage>
</organism>
<accession>A0AAV5KXZ0</accession>
<proteinExistence type="predicted"/>
<dbReference type="PANTHER" id="PTHR33494:SF5">
    <property type="entry name" value="F10A16.6 PROTEIN"/>
    <property type="match status" value="1"/>
</dbReference>
<evidence type="ECO:0000259" key="2">
    <source>
        <dbReference type="Pfam" id="PF24818"/>
    </source>
</evidence>
<dbReference type="EMBL" id="BPVZ01000084">
    <property type="protein sequence ID" value="GKV29720.1"/>
    <property type="molecule type" value="Genomic_DNA"/>
</dbReference>
<evidence type="ECO:0000313" key="3">
    <source>
        <dbReference type="EMBL" id="GKV29720.1"/>
    </source>
</evidence>
<sequence>MEGGDIGCKEDNEGMKSIVRSEDDKASCSLPVNGAQNSKKEDEDSVLLKDPVFREFYDSFLKGNPSPTLDLKLAITSQLLDQINTALSVEHEYGHSASANVNFASTSTSNFSPQPPSEKWKAANNQAKALIIGSFMKIAEVPNDLVVKIYYAKRRLIWEIMYDRLKNKIEIQWADIAAFKAYYQADGTEVLEVELSRPPQFFHEPRSHPRSHTQWRATQDFTNGEALTNRRHKIICAPGDLFKDLSRLLQCDERLYNLRNHDFPSLDSPFFESRPQITNSNDQFQTISPSDHAQRLPVMNSGLSMQQTTTLPLQVSDGCIGGINVQAGEDPRILYLESGMNTFPDSSRLTGNSFRDCNVQFTNNYADGIRIMENYSNDIQGMNNFGNNGQVMNSTAYGNNILAANYPHQGAEVSIFPGYEYHDHHMHSSERLHSMDPFVNQYNGGIPVMHNNGGAPYGEISGIRMAQVLQPGQNLNSSGGFLNRQNVAISAPVIDHSMFMPNNYQNNIPYYPRSVPNLKMRDPASANFNPWDRLDGY</sequence>
<keyword evidence="4" id="KW-1185">Reference proteome</keyword>
<dbReference type="PANTHER" id="PTHR33494">
    <property type="entry name" value="OS02G0793800 PROTEIN"/>
    <property type="match status" value="1"/>
</dbReference>
<comment type="caution">
    <text evidence="3">The sequence shown here is derived from an EMBL/GenBank/DDBJ whole genome shotgun (WGS) entry which is preliminary data.</text>
</comment>
<gene>
    <name evidence="3" type="ORF">SLEP1_g38623</name>
</gene>
<dbReference type="Proteomes" id="UP001054252">
    <property type="component" value="Unassembled WGS sequence"/>
</dbReference>
<dbReference type="InterPro" id="IPR057939">
    <property type="entry name" value="TRF2_HOY1_PH"/>
</dbReference>
<feature type="region of interest" description="Disordered" evidence="1">
    <location>
        <begin position="1"/>
        <end position="43"/>
    </location>
</feature>
<dbReference type="Pfam" id="PF24818">
    <property type="entry name" value="PH_TRF2_HOY1"/>
    <property type="match status" value="1"/>
</dbReference>
<reference evidence="3 4" key="1">
    <citation type="journal article" date="2021" name="Commun. Biol.">
        <title>The genome of Shorea leprosula (Dipterocarpaceae) highlights the ecological relevance of drought in aseasonal tropical rainforests.</title>
        <authorList>
            <person name="Ng K.K.S."/>
            <person name="Kobayashi M.J."/>
            <person name="Fawcett J.A."/>
            <person name="Hatakeyama M."/>
            <person name="Paape T."/>
            <person name="Ng C.H."/>
            <person name="Ang C.C."/>
            <person name="Tnah L.H."/>
            <person name="Lee C.T."/>
            <person name="Nishiyama T."/>
            <person name="Sese J."/>
            <person name="O'Brien M.J."/>
            <person name="Copetti D."/>
            <person name="Mohd Noor M.I."/>
            <person name="Ong R.C."/>
            <person name="Putra M."/>
            <person name="Sireger I.Z."/>
            <person name="Indrioko S."/>
            <person name="Kosugi Y."/>
            <person name="Izuno A."/>
            <person name="Isagi Y."/>
            <person name="Lee S.L."/>
            <person name="Shimizu K.K."/>
        </authorList>
    </citation>
    <scope>NUCLEOTIDE SEQUENCE [LARGE SCALE GENOMIC DNA]</scope>
    <source>
        <strain evidence="3">214</strain>
    </source>
</reference>
<feature type="compositionally biased region" description="Basic and acidic residues" evidence="1">
    <location>
        <begin position="7"/>
        <end position="26"/>
    </location>
</feature>
<protein>
    <recommendedName>
        <fullName evidence="2">TRF2/HOY1 PH-like domain-containing protein</fullName>
    </recommendedName>
</protein>
<feature type="domain" description="TRF2/HOY1 PH-like" evidence="2">
    <location>
        <begin position="125"/>
        <end position="240"/>
    </location>
</feature>
<evidence type="ECO:0000313" key="4">
    <source>
        <dbReference type="Proteomes" id="UP001054252"/>
    </source>
</evidence>
<dbReference type="AlphaFoldDB" id="A0AAV5KXZ0"/>
<name>A0AAV5KXZ0_9ROSI</name>